<dbReference type="GO" id="GO:0051920">
    <property type="term" value="F:peroxiredoxin activity"/>
    <property type="evidence" value="ECO:0007669"/>
    <property type="project" value="InterPro"/>
</dbReference>
<dbReference type="OrthoDB" id="9802489at2"/>
<dbReference type="InterPro" id="IPR003779">
    <property type="entry name" value="CMD-like"/>
</dbReference>
<dbReference type="PANTHER" id="PTHR33570">
    <property type="entry name" value="4-CARBOXYMUCONOLACTONE DECARBOXYLASE FAMILY PROTEIN"/>
    <property type="match status" value="1"/>
</dbReference>
<organism evidence="2 3">
    <name type="scientific">Saccharopolyspora flava</name>
    <dbReference type="NCBI Taxonomy" id="95161"/>
    <lineage>
        <taxon>Bacteria</taxon>
        <taxon>Bacillati</taxon>
        <taxon>Actinomycetota</taxon>
        <taxon>Actinomycetes</taxon>
        <taxon>Pseudonocardiales</taxon>
        <taxon>Pseudonocardiaceae</taxon>
        <taxon>Saccharopolyspora</taxon>
    </lineage>
</organism>
<dbReference type="STRING" id="95161.SAMN05660874_02168"/>
<proteinExistence type="predicted"/>
<dbReference type="EMBL" id="FOZX01000003">
    <property type="protein sequence ID" value="SFS63516.1"/>
    <property type="molecule type" value="Genomic_DNA"/>
</dbReference>
<sequence>MTDERRARGLAKMGEVYGWEVSDGPGEFFGVTVDHLFADIWSRPGLSLRDRRLLLLGALAAQGLDDVADIQVRAALGNDELDAEQLREIGLFLTHYVGWPLGTKFTMRIEKILGEKDRS</sequence>
<dbReference type="RefSeq" id="WP_093415877.1">
    <property type="nucleotide sequence ID" value="NZ_FOZX01000003.1"/>
</dbReference>
<gene>
    <name evidence="2" type="ORF">SAMN05660874_02168</name>
</gene>
<dbReference type="AlphaFoldDB" id="A0A1I6RFR9"/>
<accession>A0A1I6RFR9</accession>
<evidence type="ECO:0000313" key="2">
    <source>
        <dbReference type="EMBL" id="SFS63516.1"/>
    </source>
</evidence>
<dbReference type="PANTHER" id="PTHR33570:SF2">
    <property type="entry name" value="CARBOXYMUCONOLACTONE DECARBOXYLASE-LIKE DOMAIN-CONTAINING PROTEIN"/>
    <property type="match status" value="1"/>
</dbReference>
<protein>
    <submittedName>
        <fullName evidence="2">4-carboxymuconolactone decarboxylase</fullName>
    </submittedName>
</protein>
<feature type="domain" description="Carboxymuconolactone decarboxylase-like" evidence="1">
    <location>
        <begin position="27"/>
        <end position="100"/>
    </location>
</feature>
<reference evidence="3" key="1">
    <citation type="submission" date="2016-10" db="EMBL/GenBank/DDBJ databases">
        <authorList>
            <person name="Varghese N."/>
            <person name="Submissions S."/>
        </authorList>
    </citation>
    <scope>NUCLEOTIDE SEQUENCE [LARGE SCALE GENOMIC DNA]</scope>
    <source>
        <strain evidence="3">DSM 44771</strain>
    </source>
</reference>
<keyword evidence="3" id="KW-1185">Reference proteome</keyword>
<dbReference type="Gene3D" id="1.20.1290.10">
    <property type="entry name" value="AhpD-like"/>
    <property type="match status" value="1"/>
</dbReference>
<name>A0A1I6RFR9_9PSEU</name>
<dbReference type="Proteomes" id="UP000198852">
    <property type="component" value="Unassembled WGS sequence"/>
</dbReference>
<dbReference type="InterPro" id="IPR052512">
    <property type="entry name" value="4CMD/NDH-1_regulator"/>
</dbReference>
<dbReference type="SUPFAM" id="SSF69118">
    <property type="entry name" value="AhpD-like"/>
    <property type="match status" value="1"/>
</dbReference>
<evidence type="ECO:0000259" key="1">
    <source>
        <dbReference type="Pfam" id="PF02627"/>
    </source>
</evidence>
<dbReference type="InterPro" id="IPR029032">
    <property type="entry name" value="AhpD-like"/>
</dbReference>
<evidence type="ECO:0000313" key="3">
    <source>
        <dbReference type="Proteomes" id="UP000198852"/>
    </source>
</evidence>
<dbReference type="Pfam" id="PF02627">
    <property type="entry name" value="CMD"/>
    <property type="match status" value="1"/>
</dbReference>